<keyword evidence="1" id="KW-0812">Transmembrane</keyword>
<dbReference type="PANTHER" id="PTHR20765">
    <property type="entry name" value="SOLUTE CARRIER FAMILY 43 MEMBER 3-RELATED"/>
    <property type="match status" value="1"/>
</dbReference>
<evidence type="ECO:0000313" key="3">
    <source>
        <dbReference type="Proteomes" id="UP001488805"/>
    </source>
</evidence>
<comment type="caution">
    <text evidence="2">The sequence shown here is derived from an EMBL/GenBank/DDBJ whole genome shotgun (WGS) entry which is preliminary data.</text>
</comment>
<feature type="transmembrane region" description="Helical" evidence="1">
    <location>
        <begin position="12"/>
        <end position="39"/>
    </location>
</feature>
<name>A0AAW1E6R0_ZOAVI</name>
<evidence type="ECO:0000256" key="1">
    <source>
        <dbReference type="SAM" id="Phobius"/>
    </source>
</evidence>
<dbReference type="EMBL" id="JBCEZU010000538">
    <property type="protein sequence ID" value="KAK9518105.1"/>
    <property type="molecule type" value="Genomic_DNA"/>
</dbReference>
<dbReference type="PANTHER" id="PTHR20765:SF1">
    <property type="entry name" value="EQUILIBRATIVE NUCLEOBASE TRANSPORTER 1"/>
    <property type="match status" value="1"/>
</dbReference>
<evidence type="ECO:0000313" key="2">
    <source>
        <dbReference type="EMBL" id="KAK9518105.1"/>
    </source>
</evidence>
<gene>
    <name evidence="2" type="ORF">VZT92_023426</name>
</gene>
<keyword evidence="1" id="KW-0472">Membrane</keyword>
<dbReference type="InterPro" id="IPR027197">
    <property type="entry name" value="SLC43A3"/>
</dbReference>
<reference evidence="2 3" key="1">
    <citation type="journal article" date="2024" name="Genome Biol. Evol.">
        <title>Chromosome-level genome assembly of the viviparous eelpout Zoarces viviparus.</title>
        <authorList>
            <person name="Fuhrmann N."/>
            <person name="Brasseur M.V."/>
            <person name="Bakowski C.E."/>
            <person name="Podsiadlowski L."/>
            <person name="Prost S."/>
            <person name="Krehenwinkel H."/>
            <person name="Mayer C."/>
        </authorList>
    </citation>
    <scope>NUCLEOTIDE SEQUENCE [LARGE SCALE GENOMIC DNA]</scope>
    <source>
        <strain evidence="2">NO-MEL_2022_Ind0_liver</strain>
    </source>
</reference>
<accession>A0AAW1E6R0</accession>
<dbReference type="Proteomes" id="UP001488805">
    <property type="component" value="Unassembled WGS sequence"/>
</dbReference>
<evidence type="ECO:0008006" key="4">
    <source>
        <dbReference type="Google" id="ProtNLM"/>
    </source>
</evidence>
<protein>
    <recommendedName>
        <fullName evidence="4">Solute carrier family 43 member 3</fullName>
    </recommendedName>
</protein>
<keyword evidence="1" id="KW-1133">Transmembrane helix</keyword>
<feature type="transmembrane region" description="Helical" evidence="1">
    <location>
        <begin position="71"/>
        <end position="93"/>
    </location>
</feature>
<proteinExistence type="predicted"/>
<sequence length="106" mass="11671">MPCLVSSLTVRRYLTLFAGVLECLCFAGTIFGWASLVFVLKTKGYFSSHCTNTTGVNSTQVLDCSGQDEQFSLVFTIAGFIFNFLILPNGFLFDHFGTTVARLFGM</sequence>
<dbReference type="AlphaFoldDB" id="A0AAW1E6R0"/>
<organism evidence="2 3">
    <name type="scientific">Zoarces viviparus</name>
    <name type="common">Viviparous eelpout</name>
    <name type="synonym">Blennius viviparus</name>
    <dbReference type="NCBI Taxonomy" id="48416"/>
    <lineage>
        <taxon>Eukaryota</taxon>
        <taxon>Metazoa</taxon>
        <taxon>Chordata</taxon>
        <taxon>Craniata</taxon>
        <taxon>Vertebrata</taxon>
        <taxon>Euteleostomi</taxon>
        <taxon>Actinopterygii</taxon>
        <taxon>Neopterygii</taxon>
        <taxon>Teleostei</taxon>
        <taxon>Neoteleostei</taxon>
        <taxon>Acanthomorphata</taxon>
        <taxon>Eupercaria</taxon>
        <taxon>Perciformes</taxon>
        <taxon>Cottioidei</taxon>
        <taxon>Zoarcales</taxon>
        <taxon>Zoarcidae</taxon>
        <taxon>Zoarcinae</taxon>
        <taxon>Zoarces</taxon>
    </lineage>
</organism>
<keyword evidence="3" id="KW-1185">Reference proteome</keyword>